<dbReference type="SUPFAM" id="SSF58038">
    <property type="entry name" value="SNARE fusion complex"/>
    <property type="match status" value="1"/>
</dbReference>
<dbReference type="PANTHER" id="PTHR45837">
    <property type="entry name" value="VESICLE-TRAFFICKING PROTEIN SEC22B"/>
    <property type="match status" value="1"/>
</dbReference>
<dbReference type="Gene3D" id="3.30.450.50">
    <property type="entry name" value="Longin domain"/>
    <property type="match status" value="1"/>
</dbReference>
<keyword evidence="7" id="KW-0653">Protein transport</keyword>
<evidence type="ECO:0000313" key="18">
    <source>
        <dbReference type="EMBL" id="RWS30004.1"/>
    </source>
</evidence>
<keyword evidence="5 15" id="KW-0812">Transmembrane</keyword>
<dbReference type="InterPro" id="IPR044565">
    <property type="entry name" value="Sec22"/>
</dbReference>
<gene>
    <name evidence="18" type="ORF">B4U80_06240</name>
</gene>
<feature type="domain" description="V-SNARE coiled-coil homology" evidence="17">
    <location>
        <begin position="133"/>
        <end position="193"/>
    </location>
</feature>
<dbReference type="EMBL" id="NCKV01000681">
    <property type="protein sequence ID" value="RWS30004.1"/>
    <property type="molecule type" value="Genomic_DNA"/>
</dbReference>
<comment type="similarity">
    <text evidence="3">Belongs to the synaptobrevin family.</text>
</comment>
<evidence type="ECO:0000313" key="19">
    <source>
        <dbReference type="Proteomes" id="UP000288716"/>
    </source>
</evidence>
<dbReference type="CDD" id="cd15866">
    <property type="entry name" value="R-SNARE_SEC22"/>
    <property type="match status" value="1"/>
</dbReference>
<keyword evidence="4" id="KW-0813">Transport</keyword>
<dbReference type="Proteomes" id="UP000288716">
    <property type="component" value="Unassembled WGS sequence"/>
</dbReference>
<evidence type="ECO:0000256" key="5">
    <source>
        <dbReference type="ARBA" id="ARBA00022692"/>
    </source>
</evidence>
<dbReference type="GO" id="GO:0005789">
    <property type="term" value="C:endoplasmic reticulum membrane"/>
    <property type="evidence" value="ECO:0007669"/>
    <property type="project" value="UniProtKB-SubCell"/>
</dbReference>
<dbReference type="Pfam" id="PF00957">
    <property type="entry name" value="Synaptobrevin"/>
    <property type="match status" value="1"/>
</dbReference>
<evidence type="ECO:0000259" key="17">
    <source>
        <dbReference type="PROSITE" id="PS50892"/>
    </source>
</evidence>
<comment type="function">
    <text evidence="12">SNARE involved in targeting and fusion of ER-derived transport vesicles with the Golgi complex as well as Golgi-derived retrograde transport vesicles with the ER.</text>
</comment>
<dbReference type="FunFam" id="3.30.450.50:FF:000004">
    <property type="entry name" value="vesicle-trafficking protein SEC22b"/>
    <property type="match status" value="1"/>
</dbReference>
<dbReference type="OrthoDB" id="1719357at2759"/>
<evidence type="ECO:0000256" key="1">
    <source>
        <dbReference type="ARBA" id="ARBA00004163"/>
    </source>
</evidence>
<evidence type="ECO:0000256" key="11">
    <source>
        <dbReference type="ARBA" id="ARBA00023136"/>
    </source>
</evidence>
<evidence type="ECO:0000256" key="12">
    <source>
        <dbReference type="ARBA" id="ARBA00024173"/>
    </source>
</evidence>
<dbReference type="Pfam" id="PF13774">
    <property type="entry name" value="Longin"/>
    <property type="match status" value="1"/>
</dbReference>
<evidence type="ECO:0000256" key="8">
    <source>
        <dbReference type="ARBA" id="ARBA00022989"/>
    </source>
</evidence>
<accession>A0A443SR60</accession>
<reference evidence="18 19" key="1">
    <citation type="journal article" date="2018" name="Gigascience">
        <title>Genomes of trombidid mites reveal novel predicted allergens and laterally-transferred genes associated with secondary metabolism.</title>
        <authorList>
            <person name="Dong X."/>
            <person name="Chaisiri K."/>
            <person name="Xia D."/>
            <person name="Armstrong S.D."/>
            <person name="Fang Y."/>
            <person name="Donnelly M.J."/>
            <person name="Kadowaki T."/>
            <person name="McGarry J.W."/>
            <person name="Darby A.C."/>
            <person name="Makepeace B.L."/>
        </authorList>
    </citation>
    <scope>NUCLEOTIDE SEQUENCE [LARGE SCALE GENOMIC DNA]</scope>
    <source>
        <strain evidence="18">UoL-UT</strain>
    </source>
</reference>
<dbReference type="SUPFAM" id="SSF64356">
    <property type="entry name" value="SNARE-like"/>
    <property type="match status" value="1"/>
</dbReference>
<evidence type="ECO:0000256" key="6">
    <source>
        <dbReference type="ARBA" id="ARBA00022824"/>
    </source>
</evidence>
<keyword evidence="8 15" id="KW-1133">Transmembrane helix</keyword>
<evidence type="ECO:0000259" key="16">
    <source>
        <dbReference type="PROSITE" id="PS50859"/>
    </source>
</evidence>
<evidence type="ECO:0000256" key="2">
    <source>
        <dbReference type="ARBA" id="ARBA00004223"/>
    </source>
</evidence>
<comment type="subcellular location">
    <subcellularLocation>
        <location evidence="1">Endoplasmic reticulum membrane</location>
        <topology evidence="1">Single-pass type IV membrane protein</topology>
    </subcellularLocation>
    <subcellularLocation>
        <location evidence="13">Golgi apparatus</location>
        <location evidence="13">cis-Golgi network membrane</location>
    </subcellularLocation>
    <subcellularLocation>
        <location evidence="2">Melanosome</location>
    </subcellularLocation>
</comment>
<comment type="caution">
    <text evidence="18">The sequence shown here is derived from an EMBL/GenBank/DDBJ whole genome shotgun (WGS) entry which is preliminary data.</text>
</comment>
<dbReference type="SMART" id="SM01270">
    <property type="entry name" value="Longin"/>
    <property type="match status" value="1"/>
</dbReference>
<dbReference type="GO" id="GO:0006888">
    <property type="term" value="P:endoplasmic reticulum to Golgi vesicle-mediated transport"/>
    <property type="evidence" value="ECO:0007669"/>
    <property type="project" value="InterPro"/>
</dbReference>
<proteinExistence type="inferred from homology"/>
<keyword evidence="6" id="KW-0256">Endoplasmic reticulum</keyword>
<sequence length="212" mass="24444">MLMTMIARVSDGLPLAASVQENEQMGRSVMEYQNQAKMLFKKLTIDSPSQMTIETGPFLFHYLIDNGICYLVMCEKTFSKRLAFSYLEDLQGEFVNQYGSRVNTVNRPYSFIEFDTYMQKAKRSFMDSRARRNLSQLNSELQDVQKIMVQNIDDVLQRGIAISDLDNKASNLSLMSQKYRKEARYLNIRATYAKAAAAGVILFVVILYFWVL</sequence>
<dbReference type="InterPro" id="IPR042855">
    <property type="entry name" value="V_SNARE_CC"/>
</dbReference>
<evidence type="ECO:0000256" key="9">
    <source>
        <dbReference type="ARBA" id="ARBA00023034"/>
    </source>
</evidence>
<dbReference type="STRING" id="299467.A0A443SR60"/>
<dbReference type="GO" id="GO:0005794">
    <property type="term" value="C:Golgi apparatus"/>
    <property type="evidence" value="ECO:0007669"/>
    <property type="project" value="UniProtKB-SubCell"/>
</dbReference>
<dbReference type="InterPro" id="IPR011012">
    <property type="entry name" value="Longin-like_dom_sf"/>
</dbReference>
<evidence type="ECO:0000256" key="13">
    <source>
        <dbReference type="ARBA" id="ARBA00024188"/>
    </source>
</evidence>
<dbReference type="GO" id="GO:0006890">
    <property type="term" value="P:retrograde vesicle-mediated transport, Golgi to endoplasmic reticulum"/>
    <property type="evidence" value="ECO:0007669"/>
    <property type="project" value="InterPro"/>
</dbReference>
<dbReference type="AlphaFoldDB" id="A0A443SR60"/>
<feature type="transmembrane region" description="Helical" evidence="15">
    <location>
        <begin position="191"/>
        <end position="211"/>
    </location>
</feature>
<dbReference type="PROSITE" id="PS50892">
    <property type="entry name" value="V_SNARE"/>
    <property type="match status" value="1"/>
</dbReference>
<dbReference type="GO" id="GO:0015031">
    <property type="term" value="P:protein transport"/>
    <property type="evidence" value="ECO:0007669"/>
    <property type="project" value="UniProtKB-KW"/>
</dbReference>
<evidence type="ECO:0000256" key="7">
    <source>
        <dbReference type="ARBA" id="ARBA00022927"/>
    </source>
</evidence>
<evidence type="ECO:0000256" key="10">
    <source>
        <dbReference type="ARBA" id="ARBA00023054"/>
    </source>
</evidence>
<evidence type="ECO:0000256" key="3">
    <source>
        <dbReference type="ARBA" id="ARBA00008025"/>
    </source>
</evidence>
<keyword evidence="10 14" id="KW-0175">Coiled coil</keyword>
<protein>
    <submittedName>
        <fullName evidence="18">Vesicle-trafficking protein SEC22b-like protein</fullName>
    </submittedName>
</protein>
<feature type="domain" description="Longin" evidence="16">
    <location>
        <begin position="5"/>
        <end position="118"/>
    </location>
</feature>
<dbReference type="CDD" id="cd14824">
    <property type="entry name" value="Longin"/>
    <property type="match status" value="1"/>
</dbReference>
<evidence type="ECO:0000256" key="14">
    <source>
        <dbReference type="PROSITE-ProRule" id="PRU00290"/>
    </source>
</evidence>
<dbReference type="VEuPathDB" id="VectorBase:LDEU002036"/>
<dbReference type="Gene3D" id="1.20.5.110">
    <property type="match status" value="1"/>
</dbReference>
<dbReference type="GO" id="GO:0005484">
    <property type="term" value="F:SNAP receptor activity"/>
    <property type="evidence" value="ECO:0007669"/>
    <property type="project" value="InterPro"/>
</dbReference>
<dbReference type="InterPro" id="IPR010908">
    <property type="entry name" value="Longin_dom"/>
</dbReference>
<organism evidence="18 19">
    <name type="scientific">Leptotrombidium deliense</name>
    <dbReference type="NCBI Taxonomy" id="299467"/>
    <lineage>
        <taxon>Eukaryota</taxon>
        <taxon>Metazoa</taxon>
        <taxon>Ecdysozoa</taxon>
        <taxon>Arthropoda</taxon>
        <taxon>Chelicerata</taxon>
        <taxon>Arachnida</taxon>
        <taxon>Acari</taxon>
        <taxon>Acariformes</taxon>
        <taxon>Trombidiformes</taxon>
        <taxon>Prostigmata</taxon>
        <taxon>Anystina</taxon>
        <taxon>Parasitengona</taxon>
        <taxon>Trombiculoidea</taxon>
        <taxon>Trombiculidae</taxon>
        <taxon>Leptotrombidium</taxon>
    </lineage>
</organism>
<keyword evidence="19" id="KW-1185">Reference proteome</keyword>
<evidence type="ECO:0000256" key="4">
    <source>
        <dbReference type="ARBA" id="ARBA00022448"/>
    </source>
</evidence>
<keyword evidence="9" id="KW-0333">Golgi apparatus</keyword>
<name>A0A443SR60_9ACAR</name>
<keyword evidence="11 15" id="KW-0472">Membrane</keyword>
<evidence type="ECO:0000256" key="15">
    <source>
        <dbReference type="SAM" id="Phobius"/>
    </source>
</evidence>
<dbReference type="PROSITE" id="PS50859">
    <property type="entry name" value="LONGIN"/>
    <property type="match status" value="1"/>
</dbReference>